<organism evidence="3 4">
    <name type="scientific">Nakamurella antarctica</name>
    <dbReference type="NCBI Taxonomy" id="1902245"/>
    <lineage>
        <taxon>Bacteria</taxon>
        <taxon>Bacillati</taxon>
        <taxon>Actinomycetota</taxon>
        <taxon>Actinomycetes</taxon>
        <taxon>Nakamurellales</taxon>
        <taxon>Nakamurellaceae</taxon>
        <taxon>Nakamurella</taxon>
    </lineage>
</organism>
<evidence type="ECO:0000313" key="3">
    <source>
        <dbReference type="EMBL" id="AZI58468.1"/>
    </source>
</evidence>
<feature type="region of interest" description="Disordered" evidence="1">
    <location>
        <begin position="1"/>
        <end position="33"/>
    </location>
</feature>
<dbReference type="Proteomes" id="UP000268084">
    <property type="component" value="Chromosome"/>
</dbReference>
<evidence type="ECO:0000313" key="4">
    <source>
        <dbReference type="Proteomes" id="UP000268084"/>
    </source>
</evidence>
<protein>
    <submittedName>
        <fullName evidence="3">DUF3515 domain-containing protein</fullName>
    </submittedName>
</protein>
<sequence>MSEHDPVSKISGTGSSGAESAGAESAGAESSGAESAGRAARRLRWQIFAGLTALLVAITAIAVLANHFGSLPAADPNAKVAAGVVDQPASSTPECAALDAALPAEIATLTRREMAVNEPGVAAWGEPPVVMRCGLADPLELTCSSSLEVLNAVAWFALTDPDSRSTTFIAVDRAVRVALTVDNSQGVGPVQAFSNVLAKVLPERAVCNKGVLNPTVTP</sequence>
<dbReference type="InterPro" id="IPR021903">
    <property type="entry name" value="DUF3515"/>
</dbReference>
<dbReference type="Pfam" id="PF12028">
    <property type="entry name" value="DUF3515"/>
    <property type="match status" value="1"/>
</dbReference>
<feature type="compositionally biased region" description="Low complexity" evidence="1">
    <location>
        <begin position="11"/>
        <end position="33"/>
    </location>
</feature>
<reference evidence="3 4" key="2">
    <citation type="submission" date="2018-12" db="EMBL/GenBank/DDBJ databases">
        <title>Nakamurella antarcticus sp. nov., isolated from Antarctica South Shetland Islands soil.</title>
        <authorList>
            <person name="Peng F."/>
        </authorList>
    </citation>
    <scope>NUCLEOTIDE SEQUENCE [LARGE SCALE GENOMIC DNA]</scope>
    <source>
        <strain evidence="3 4">S14-144</strain>
    </source>
</reference>
<accession>A0A3G8ZMV1</accession>
<name>A0A3G8ZMV1_9ACTN</name>
<dbReference type="AlphaFoldDB" id="A0A3G8ZMV1"/>
<proteinExistence type="predicted"/>
<keyword evidence="2" id="KW-0812">Transmembrane</keyword>
<keyword evidence="2" id="KW-1133">Transmembrane helix</keyword>
<reference evidence="3 4" key="1">
    <citation type="submission" date="2018-11" db="EMBL/GenBank/DDBJ databases">
        <authorList>
            <person name="Da X."/>
        </authorList>
    </citation>
    <scope>NUCLEOTIDE SEQUENCE [LARGE SCALE GENOMIC DNA]</scope>
    <source>
        <strain evidence="3 4">S14-144</strain>
    </source>
</reference>
<dbReference type="KEGG" id="nak:EH165_10275"/>
<dbReference type="EMBL" id="CP034170">
    <property type="protein sequence ID" value="AZI58468.1"/>
    <property type="molecule type" value="Genomic_DNA"/>
</dbReference>
<feature type="transmembrane region" description="Helical" evidence="2">
    <location>
        <begin position="47"/>
        <end position="69"/>
    </location>
</feature>
<evidence type="ECO:0000256" key="1">
    <source>
        <dbReference type="SAM" id="MobiDB-lite"/>
    </source>
</evidence>
<gene>
    <name evidence="3" type="ORF">EH165_10275</name>
</gene>
<keyword evidence="4" id="KW-1185">Reference proteome</keyword>
<dbReference type="RefSeq" id="WP_124799377.1">
    <property type="nucleotide sequence ID" value="NZ_CP034170.1"/>
</dbReference>
<dbReference type="OrthoDB" id="3213819at2"/>
<evidence type="ECO:0000256" key="2">
    <source>
        <dbReference type="SAM" id="Phobius"/>
    </source>
</evidence>
<keyword evidence="2" id="KW-0472">Membrane</keyword>